<protein>
    <submittedName>
        <fullName evidence="1">Uncharacterized protein</fullName>
    </submittedName>
</protein>
<name>A0A2H3EIX0_ARMGA</name>
<dbReference type="AlphaFoldDB" id="A0A2H3EIX0"/>
<accession>A0A2H3EIX0</accession>
<dbReference type="EMBL" id="KZ293647">
    <property type="protein sequence ID" value="PBK99166.1"/>
    <property type="molecule type" value="Genomic_DNA"/>
</dbReference>
<evidence type="ECO:0000313" key="2">
    <source>
        <dbReference type="Proteomes" id="UP000217790"/>
    </source>
</evidence>
<dbReference type="OMA" id="TRTINCF"/>
<sequence length="295" mass="34708">MTTFPPELVEIIVYEAWHSDMPSCVRKRLMTACPSINRTWKAVYAPIASQDMYITNLAFLDYLCHIAQFQKSIIYRDFIPRLTRTINCFVDLRACEGEGAAKEVYLYLSVLPSMRGFDALFPRVKYLSFELIWIGTGQHFCLEFLRKIPIRARFDRLLSPREPWRPRIDVCVTMKDPDPSAVIHKSTWSHMLRKVCDIGFPTFPCFTFWGSFAFNMSAVDGVRRVRQTTCYLVERDYDSRNMNKRLWMAANKRHTLRGLTSLFHRQEYRRGGRVESPLYAFYSRYDLVKNLLKSV</sequence>
<dbReference type="InParanoid" id="A0A2H3EIX0"/>
<gene>
    <name evidence="1" type="ORF">ARMGADRAFT_1074058</name>
</gene>
<proteinExistence type="predicted"/>
<reference evidence="2" key="1">
    <citation type="journal article" date="2017" name="Nat. Ecol. Evol.">
        <title>Genome expansion and lineage-specific genetic innovations in the forest pathogenic fungi Armillaria.</title>
        <authorList>
            <person name="Sipos G."/>
            <person name="Prasanna A.N."/>
            <person name="Walter M.C."/>
            <person name="O'Connor E."/>
            <person name="Balint B."/>
            <person name="Krizsan K."/>
            <person name="Kiss B."/>
            <person name="Hess J."/>
            <person name="Varga T."/>
            <person name="Slot J."/>
            <person name="Riley R."/>
            <person name="Boka B."/>
            <person name="Rigling D."/>
            <person name="Barry K."/>
            <person name="Lee J."/>
            <person name="Mihaltcheva S."/>
            <person name="LaButti K."/>
            <person name="Lipzen A."/>
            <person name="Waldron R."/>
            <person name="Moloney N.M."/>
            <person name="Sperisen C."/>
            <person name="Kredics L."/>
            <person name="Vagvoelgyi C."/>
            <person name="Patrignani A."/>
            <person name="Fitzpatrick D."/>
            <person name="Nagy I."/>
            <person name="Doyle S."/>
            <person name="Anderson J.B."/>
            <person name="Grigoriev I.V."/>
            <person name="Gueldener U."/>
            <person name="Muensterkoetter M."/>
            <person name="Nagy L.G."/>
        </authorList>
    </citation>
    <scope>NUCLEOTIDE SEQUENCE [LARGE SCALE GENOMIC DNA]</scope>
    <source>
        <strain evidence="2">Ar21-2</strain>
    </source>
</reference>
<organism evidence="1 2">
    <name type="scientific">Armillaria gallica</name>
    <name type="common">Bulbous honey fungus</name>
    <name type="synonym">Armillaria bulbosa</name>
    <dbReference type="NCBI Taxonomy" id="47427"/>
    <lineage>
        <taxon>Eukaryota</taxon>
        <taxon>Fungi</taxon>
        <taxon>Dikarya</taxon>
        <taxon>Basidiomycota</taxon>
        <taxon>Agaricomycotina</taxon>
        <taxon>Agaricomycetes</taxon>
        <taxon>Agaricomycetidae</taxon>
        <taxon>Agaricales</taxon>
        <taxon>Marasmiineae</taxon>
        <taxon>Physalacriaceae</taxon>
        <taxon>Armillaria</taxon>
    </lineage>
</organism>
<dbReference type="Proteomes" id="UP000217790">
    <property type="component" value="Unassembled WGS sequence"/>
</dbReference>
<evidence type="ECO:0000313" key="1">
    <source>
        <dbReference type="EMBL" id="PBK99166.1"/>
    </source>
</evidence>
<dbReference type="OrthoDB" id="2931020at2759"/>
<keyword evidence="2" id="KW-1185">Reference proteome</keyword>